<dbReference type="InterPro" id="IPR035647">
    <property type="entry name" value="EFG_III/V"/>
</dbReference>
<dbReference type="InterPro" id="IPR015269">
    <property type="entry name" value="UPF0029_Impact_C"/>
</dbReference>
<dbReference type="InterPro" id="IPR020568">
    <property type="entry name" value="Ribosomal_Su5_D2-typ_SF"/>
</dbReference>
<dbReference type="SUPFAM" id="SSF54211">
    <property type="entry name" value="Ribosomal protein S5 domain 2-like"/>
    <property type="match status" value="1"/>
</dbReference>
<gene>
    <name evidence="4" type="ORF">H9Q78_10380</name>
</gene>
<dbReference type="RefSeq" id="WP_249301574.1">
    <property type="nucleotide sequence ID" value="NZ_CP060634.1"/>
</dbReference>
<dbReference type="PANTHER" id="PTHR16301">
    <property type="entry name" value="IMPACT-RELATED"/>
    <property type="match status" value="1"/>
</dbReference>
<dbReference type="Gene3D" id="3.30.70.240">
    <property type="match status" value="1"/>
</dbReference>
<dbReference type="Pfam" id="PF09186">
    <property type="entry name" value="DUF1949"/>
    <property type="match status" value="1"/>
</dbReference>
<dbReference type="InterPro" id="IPR015796">
    <property type="entry name" value="Impact_YigZ-like"/>
</dbReference>
<reference evidence="4 5" key="1">
    <citation type="submission" date="2020-08" db="EMBL/GenBank/DDBJ databases">
        <authorList>
            <person name="Liu C."/>
            <person name="Sun Q."/>
        </authorList>
    </citation>
    <scope>NUCLEOTIDE SEQUENCE [LARGE SCALE GENOMIC DNA]</scope>
    <source>
        <strain evidence="4 5">NSJ-38</strain>
    </source>
</reference>
<dbReference type="PANTHER" id="PTHR16301:SF20">
    <property type="entry name" value="IMPACT FAMILY MEMBER YIGZ"/>
    <property type="match status" value="1"/>
</dbReference>
<evidence type="ECO:0000259" key="3">
    <source>
        <dbReference type="Pfam" id="PF09186"/>
    </source>
</evidence>
<dbReference type="PROSITE" id="PS00910">
    <property type="entry name" value="UPF0029"/>
    <property type="match status" value="1"/>
</dbReference>
<dbReference type="InterPro" id="IPR020569">
    <property type="entry name" value="UPF0029_Impact_CS"/>
</dbReference>
<organism evidence="4 5">
    <name type="scientific">Qiania dongpingensis</name>
    <dbReference type="NCBI Taxonomy" id="2763669"/>
    <lineage>
        <taxon>Bacteria</taxon>
        <taxon>Bacillati</taxon>
        <taxon>Bacillota</taxon>
        <taxon>Clostridia</taxon>
        <taxon>Lachnospirales</taxon>
        <taxon>Lachnospiraceae</taxon>
        <taxon>Qiania</taxon>
    </lineage>
</organism>
<proteinExistence type="inferred from homology"/>
<feature type="domain" description="Impact N-terminal" evidence="2">
    <location>
        <begin position="19"/>
        <end position="123"/>
    </location>
</feature>
<dbReference type="Pfam" id="PF01205">
    <property type="entry name" value="Impact_N"/>
    <property type="match status" value="1"/>
</dbReference>
<comment type="similarity">
    <text evidence="1">Belongs to the IMPACT family.</text>
</comment>
<dbReference type="Gene3D" id="3.30.230.30">
    <property type="entry name" value="Impact, N-terminal domain"/>
    <property type="match status" value="1"/>
</dbReference>
<dbReference type="KEGG" id="qdo:H9Q78_10380"/>
<dbReference type="InterPro" id="IPR036956">
    <property type="entry name" value="Impact_N_sf"/>
</dbReference>
<evidence type="ECO:0000256" key="1">
    <source>
        <dbReference type="ARBA" id="ARBA00007665"/>
    </source>
</evidence>
<dbReference type="SUPFAM" id="SSF54980">
    <property type="entry name" value="EF-G C-terminal domain-like"/>
    <property type="match status" value="1"/>
</dbReference>
<sequence>MRQSYLELYEGGEGEIVEKKSRFLATIRPVKSEAEAAAVLEETRKKYWDANHNCTAYSIGVRNERVRCSDDGEPGGTAGRPMLDVLLGEQVHNVCAVVTRYFGGTLLGTGGLVRAYSRAVQEGLADCVILDKKPGQEILVTCDYNGIGKIQYTAGQMGVHTLDTSYTDIVTSRILVPEEQTDLFMKKVTEATNGRAVMELLGTPYFAEKDREILLFEE</sequence>
<dbReference type="InterPro" id="IPR023582">
    <property type="entry name" value="Impact"/>
</dbReference>
<dbReference type="EMBL" id="CP060634">
    <property type="protein sequence ID" value="QNM04851.1"/>
    <property type="molecule type" value="Genomic_DNA"/>
</dbReference>
<evidence type="ECO:0000259" key="2">
    <source>
        <dbReference type="Pfam" id="PF01205"/>
    </source>
</evidence>
<evidence type="ECO:0000313" key="4">
    <source>
        <dbReference type="EMBL" id="QNM04851.1"/>
    </source>
</evidence>
<evidence type="ECO:0000313" key="5">
    <source>
        <dbReference type="Proteomes" id="UP000515823"/>
    </source>
</evidence>
<name>A0A7G9G219_9FIRM</name>
<dbReference type="Proteomes" id="UP000515823">
    <property type="component" value="Chromosome"/>
</dbReference>
<feature type="domain" description="UPF0029" evidence="3">
    <location>
        <begin position="140"/>
        <end position="195"/>
    </location>
</feature>
<dbReference type="InterPro" id="IPR001498">
    <property type="entry name" value="Impact_N"/>
</dbReference>
<dbReference type="GO" id="GO:0006446">
    <property type="term" value="P:regulation of translational initiation"/>
    <property type="evidence" value="ECO:0007669"/>
    <property type="project" value="TreeGrafter"/>
</dbReference>
<protein>
    <submittedName>
        <fullName evidence="4">YigZ family protein</fullName>
    </submittedName>
</protein>
<dbReference type="AlphaFoldDB" id="A0A7G9G219"/>
<accession>A0A7G9G219</accession>
<keyword evidence="5" id="KW-1185">Reference proteome</keyword>
<dbReference type="GO" id="GO:0005737">
    <property type="term" value="C:cytoplasm"/>
    <property type="evidence" value="ECO:0007669"/>
    <property type="project" value="TreeGrafter"/>
</dbReference>
<dbReference type="NCBIfam" id="TIGR00257">
    <property type="entry name" value="IMPACT_YIGZ"/>
    <property type="match status" value="1"/>
</dbReference>